<comment type="caution">
    <text evidence="2">The sequence shown here is derived from an EMBL/GenBank/DDBJ whole genome shotgun (WGS) entry which is preliminary data.</text>
</comment>
<reference evidence="2" key="1">
    <citation type="journal article" date="2014" name="Int. J. Syst. Evol. Microbiol.">
        <title>Complete genome sequence of Corynebacterium casei LMG S-19264T (=DSM 44701T), isolated from a smear-ripened cheese.</title>
        <authorList>
            <consortium name="US DOE Joint Genome Institute (JGI-PGF)"/>
            <person name="Walter F."/>
            <person name="Albersmeier A."/>
            <person name="Kalinowski J."/>
            <person name="Ruckert C."/>
        </authorList>
    </citation>
    <scope>NUCLEOTIDE SEQUENCE</scope>
    <source>
        <strain evidence="2">CGMCC 1.15794</strain>
    </source>
</reference>
<evidence type="ECO:0000313" key="3">
    <source>
        <dbReference type="Proteomes" id="UP000657592"/>
    </source>
</evidence>
<dbReference type="AlphaFoldDB" id="A0A917II67"/>
<dbReference type="Pfam" id="PF02627">
    <property type="entry name" value="CMD"/>
    <property type="match status" value="2"/>
</dbReference>
<protein>
    <recommendedName>
        <fullName evidence="1">Carboxymuconolactone decarboxylase-like domain-containing protein</fullName>
    </recommendedName>
</protein>
<dbReference type="PANTHER" id="PTHR33930:SF2">
    <property type="entry name" value="BLR3452 PROTEIN"/>
    <property type="match status" value="1"/>
</dbReference>
<dbReference type="GO" id="GO:0051920">
    <property type="term" value="F:peroxiredoxin activity"/>
    <property type="evidence" value="ECO:0007669"/>
    <property type="project" value="InterPro"/>
</dbReference>
<keyword evidence="3" id="KW-1185">Reference proteome</keyword>
<dbReference type="InterPro" id="IPR003779">
    <property type="entry name" value="CMD-like"/>
</dbReference>
<sequence length="229" mass="24932">MTDTETELTDRARSAADYFRKERGFIAEPFEIMARADPDFLVSYTDFSMAPWRTGPLEPKVKELVYVAIDAAVNHMHEVGTLNHARSALAQGATREELVSVFEIVSLLGLQTLELGVTALERALGEEPGDDDWMERLARFDPAGAQSARAWYESVVASSPLEPKIIELIGVAVNASTCHLNEAATARHIRAALAAGATRAEIAEVFQLVSVLGIHSATLAFPLLEELAQ</sequence>
<proteinExistence type="predicted"/>
<name>A0A917II67_9MICO</name>
<dbReference type="InterPro" id="IPR029032">
    <property type="entry name" value="AhpD-like"/>
</dbReference>
<feature type="domain" description="Carboxymuconolactone decarboxylase-like" evidence="1">
    <location>
        <begin position="38"/>
        <end position="106"/>
    </location>
</feature>
<dbReference type="EMBL" id="BMJY01000014">
    <property type="protein sequence ID" value="GGH48488.1"/>
    <property type="molecule type" value="Genomic_DNA"/>
</dbReference>
<dbReference type="RefSeq" id="WP_188756736.1">
    <property type="nucleotide sequence ID" value="NZ_BMJY01000014.1"/>
</dbReference>
<dbReference type="Gene3D" id="1.20.1290.10">
    <property type="entry name" value="AhpD-like"/>
    <property type="match status" value="2"/>
</dbReference>
<organism evidence="2 3">
    <name type="scientific">Microbacterium album</name>
    <dbReference type="NCBI Taxonomy" id="2053191"/>
    <lineage>
        <taxon>Bacteria</taxon>
        <taxon>Bacillati</taxon>
        <taxon>Actinomycetota</taxon>
        <taxon>Actinomycetes</taxon>
        <taxon>Micrococcales</taxon>
        <taxon>Microbacteriaceae</taxon>
        <taxon>Microbacterium</taxon>
    </lineage>
</organism>
<dbReference type="Proteomes" id="UP000657592">
    <property type="component" value="Unassembled WGS sequence"/>
</dbReference>
<accession>A0A917II67</accession>
<gene>
    <name evidence="2" type="ORF">GCM10010921_25980</name>
</gene>
<reference evidence="2" key="2">
    <citation type="submission" date="2020-09" db="EMBL/GenBank/DDBJ databases">
        <authorList>
            <person name="Sun Q."/>
            <person name="Zhou Y."/>
        </authorList>
    </citation>
    <scope>NUCLEOTIDE SEQUENCE</scope>
    <source>
        <strain evidence="2">CGMCC 1.15794</strain>
    </source>
</reference>
<dbReference type="SUPFAM" id="SSF69118">
    <property type="entry name" value="AhpD-like"/>
    <property type="match status" value="2"/>
</dbReference>
<dbReference type="PANTHER" id="PTHR33930">
    <property type="entry name" value="ALKYL HYDROPEROXIDE REDUCTASE AHPD"/>
    <property type="match status" value="1"/>
</dbReference>
<feature type="domain" description="Carboxymuconolactone decarboxylase-like" evidence="1">
    <location>
        <begin position="150"/>
        <end position="220"/>
    </location>
</feature>
<evidence type="ECO:0000313" key="2">
    <source>
        <dbReference type="EMBL" id="GGH48488.1"/>
    </source>
</evidence>
<evidence type="ECO:0000259" key="1">
    <source>
        <dbReference type="Pfam" id="PF02627"/>
    </source>
</evidence>